<reference evidence="13" key="2">
    <citation type="submission" date="2002-03" db="EMBL/GenBank/DDBJ databases">
        <authorList>
            <consortium name="The Anopheles Genome Sequencing Consortium"/>
        </authorList>
    </citation>
    <scope>NUCLEOTIDE SEQUENCE</scope>
    <source>
        <strain evidence="13">PEST</strain>
    </source>
</reference>
<dbReference type="eggNOG" id="KOG3656">
    <property type="taxonomic scope" value="Eukaryota"/>
</dbReference>
<dbReference type="SUPFAM" id="SSF81321">
    <property type="entry name" value="Family A G protein-coupled receptor-like"/>
    <property type="match status" value="1"/>
</dbReference>
<dbReference type="VEuPathDB" id="VectorBase:AGAMI1_001405"/>
<dbReference type="GO" id="GO:0004930">
    <property type="term" value="F:G protein-coupled receptor activity"/>
    <property type="evidence" value="ECO:0007669"/>
    <property type="project" value="UniProtKB-KW"/>
</dbReference>
<comment type="similarity">
    <text evidence="2 9">Belongs to the G-protein coupled receptor 1 family.</text>
</comment>
<dbReference type="VEuPathDB" id="VectorBase:AGAP005001"/>
<dbReference type="PANTHER" id="PTHR24243:SF230">
    <property type="entry name" value="G-PROTEIN COUPLED RECEPTORS FAMILY 1 PROFILE DOMAIN-CONTAINING PROTEIN"/>
    <property type="match status" value="1"/>
</dbReference>
<dbReference type="CDD" id="cd14978">
    <property type="entry name" value="7tmA_FMRFamide_R-like"/>
    <property type="match status" value="1"/>
</dbReference>
<keyword evidence="5 9" id="KW-0297">G-protein coupled receptor</keyword>
<organism evidence="12">
    <name type="scientific">Anopheles gambiae</name>
    <name type="common">African malaria mosquito</name>
    <dbReference type="NCBI Taxonomy" id="7165"/>
    <lineage>
        <taxon>Eukaryota</taxon>
        <taxon>Metazoa</taxon>
        <taxon>Ecdysozoa</taxon>
        <taxon>Arthropoda</taxon>
        <taxon>Hexapoda</taxon>
        <taxon>Insecta</taxon>
        <taxon>Pterygota</taxon>
        <taxon>Neoptera</taxon>
        <taxon>Endopterygota</taxon>
        <taxon>Diptera</taxon>
        <taxon>Nematocera</taxon>
        <taxon>Culicoidea</taxon>
        <taxon>Culicidae</taxon>
        <taxon>Anophelinae</taxon>
        <taxon>Anopheles</taxon>
    </lineage>
</organism>
<evidence type="ECO:0000256" key="10">
    <source>
        <dbReference type="SAM" id="Phobius"/>
    </source>
</evidence>
<reference evidence="13" key="4">
    <citation type="journal article" date="2004" name="Trends Parasitol.">
        <title>The Anopheles gambiae genome: an update.</title>
        <authorList>
            <person name="Mongin E."/>
            <person name="Louis C."/>
            <person name="Holt R.A."/>
            <person name="Birney E."/>
            <person name="Collins F.H."/>
        </authorList>
    </citation>
    <scope>NUCLEOTIDE SEQUENCE</scope>
    <source>
        <strain evidence="13">PEST</strain>
    </source>
</reference>
<name>Q2HPE8_ANOGA</name>
<protein>
    <submittedName>
        <fullName evidence="13">AGAP005001-PA</fullName>
    </submittedName>
    <submittedName>
        <fullName evidence="12">Putative GPCR</fullName>
    </submittedName>
</protein>
<dbReference type="PaxDb" id="7165-AGAP005001-PA"/>
<accession>A7UTI3</accession>
<dbReference type="EMBL" id="AY391745">
    <property type="protein sequence ID" value="AAR28995.1"/>
    <property type="molecule type" value="mRNA"/>
</dbReference>
<dbReference type="InterPro" id="IPR000276">
    <property type="entry name" value="GPCR_Rhodpsn"/>
</dbReference>
<keyword evidence="8 9" id="KW-0807">Transducer</keyword>
<accession>Q2HPE8</accession>
<dbReference type="EMBL" id="AAAB01008948">
    <property type="protein sequence ID" value="EDO63995.1"/>
    <property type="molecule type" value="Genomic_DNA"/>
</dbReference>
<dbReference type="GO" id="GO:0016020">
    <property type="term" value="C:membrane"/>
    <property type="evidence" value="ECO:0007669"/>
    <property type="project" value="UniProtKB-SubCell"/>
</dbReference>
<feature type="transmembrane region" description="Helical" evidence="10">
    <location>
        <begin position="353"/>
        <end position="377"/>
    </location>
</feature>
<evidence type="ECO:0000256" key="1">
    <source>
        <dbReference type="ARBA" id="ARBA00004141"/>
    </source>
</evidence>
<dbReference type="HOGENOM" id="CLU_253608_0_0_1"/>
<evidence type="ECO:0000313" key="13">
    <source>
        <dbReference type="EMBL" id="EDO63995.1"/>
    </source>
</evidence>
<keyword evidence="6 10" id="KW-0472">Membrane</keyword>
<evidence type="ECO:0000256" key="7">
    <source>
        <dbReference type="ARBA" id="ARBA00023170"/>
    </source>
</evidence>
<feature type="transmembrane region" description="Helical" evidence="10">
    <location>
        <begin position="43"/>
        <end position="65"/>
    </location>
</feature>
<evidence type="ECO:0000256" key="5">
    <source>
        <dbReference type="ARBA" id="ARBA00023040"/>
    </source>
</evidence>
<evidence type="ECO:0000256" key="3">
    <source>
        <dbReference type="ARBA" id="ARBA00022692"/>
    </source>
</evidence>
<dbReference type="PROSITE" id="PS50262">
    <property type="entry name" value="G_PROTEIN_RECEP_F1_2"/>
    <property type="match status" value="1"/>
</dbReference>
<keyword evidence="7 9" id="KW-0675">Receptor</keyword>
<dbReference type="InterPro" id="IPR017452">
    <property type="entry name" value="GPCR_Rhodpsn_7TM"/>
</dbReference>
<dbReference type="PROSITE" id="PS00237">
    <property type="entry name" value="G_PROTEIN_RECEP_F1_1"/>
    <property type="match status" value="1"/>
</dbReference>
<evidence type="ECO:0000259" key="11">
    <source>
        <dbReference type="PROSITE" id="PS50262"/>
    </source>
</evidence>
<feature type="transmembrane region" description="Helical" evidence="10">
    <location>
        <begin position="320"/>
        <end position="341"/>
    </location>
</feature>
<evidence type="ECO:0000313" key="12">
    <source>
        <dbReference type="EMBL" id="AAR28995.1"/>
    </source>
</evidence>
<dbReference type="PANTHER" id="PTHR24243">
    <property type="entry name" value="G-PROTEIN COUPLED RECEPTOR"/>
    <property type="match status" value="1"/>
</dbReference>
<evidence type="ECO:0000256" key="4">
    <source>
        <dbReference type="ARBA" id="ARBA00022989"/>
    </source>
</evidence>
<evidence type="ECO:0000256" key="2">
    <source>
        <dbReference type="ARBA" id="ARBA00010663"/>
    </source>
</evidence>
<feature type="transmembrane region" description="Helical" evidence="10">
    <location>
        <begin position="155"/>
        <end position="176"/>
    </location>
</feature>
<feature type="transmembrane region" description="Helical" evidence="10">
    <location>
        <begin position="113"/>
        <end position="134"/>
    </location>
</feature>
<feature type="transmembrane region" description="Helical" evidence="10">
    <location>
        <begin position="209"/>
        <end position="234"/>
    </location>
</feature>
<evidence type="ECO:0000256" key="9">
    <source>
        <dbReference type="RuleBase" id="RU000688"/>
    </source>
</evidence>
<reference evidence="13" key="5">
    <citation type="journal article" date="2007" name="Genome Biol.">
        <title>Update of the Anopheles gambiae PEST genome assembly.</title>
        <authorList>
            <person name="Sharakhova M.V."/>
            <person name="Hammond M.P."/>
            <person name="Lobo N.F."/>
            <person name="Krzywinski J."/>
            <person name="Unger M.F."/>
            <person name="Hillenmeyer M.E."/>
            <person name="Bruggner R.V."/>
            <person name="Birney E."/>
            <person name="Collins F.H."/>
        </authorList>
    </citation>
    <scope>NUCLEOTIDE SEQUENCE</scope>
    <source>
        <strain evidence="13">PEST</strain>
    </source>
</reference>
<dbReference type="AlphaFoldDB" id="Q2HPE8"/>
<feature type="transmembrane region" description="Helical" evidence="10">
    <location>
        <begin position="77"/>
        <end position="101"/>
    </location>
</feature>
<dbReference type="PRINTS" id="PR00237">
    <property type="entry name" value="GPCRRHODOPSN"/>
</dbReference>
<dbReference type="Gene3D" id="1.20.1070.10">
    <property type="entry name" value="Rhodopsin 7-helix transmembrane proteins"/>
    <property type="match status" value="1"/>
</dbReference>
<reference evidence="13" key="6">
    <citation type="submission" date="2011-05" db="EMBL/GenBank/DDBJ databases">
        <authorList>
            <consortium name="VectorBase"/>
        </authorList>
    </citation>
    <scope>NUCLEOTIDE SEQUENCE</scope>
    <source>
        <strain evidence="13">PEST</strain>
    </source>
</reference>
<keyword evidence="4 10" id="KW-1133">Transmembrane helix</keyword>
<feature type="domain" description="G-protein coupled receptors family 1 profile" evidence="11">
    <location>
        <begin position="56"/>
        <end position="377"/>
    </location>
</feature>
<comment type="subcellular location">
    <subcellularLocation>
        <location evidence="1">Membrane</location>
        <topology evidence="1">Multi-pass membrane protein</topology>
    </subcellularLocation>
</comment>
<gene>
    <name evidence="13" type="primary">GPRNNA17</name>
    <name evidence="13" type="ORF">AgaP_AGAP005001</name>
</gene>
<dbReference type="Pfam" id="PF00001">
    <property type="entry name" value="7tm_1"/>
    <property type="match status" value="1"/>
</dbReference>
<evidence type="ECO:0000256" key="8">
    <source>
        <dbReference type="ARBA" id="ARBA00023224"/>
    </source>
</evidence>
<keyword evidence="3 9" id="KW-0812">Transmembrane</keyword>
<reference evidence="13" key="1">
    <citation type="journal article" date="2002" name="Science">
        <title>The genome sequence of the malaria mosquito Anopheles gambiae.</title>
        <authorList>
            <person name="Holt R.A."/>
            <person name="Subramanian G.M."/>
            <person name="Halpern A."/>
            <person name="Sutton G.G."/>
            <person name="Charlab R."/>
            <person name="Nusskern D.R."/>
            <person name="Wincker P."/>
            <person name="Clark A.G."/>
            <person name="Ribeiro J.M."/>
            <person name="Wides R."/>
            <person name="Salzberg S.L."/>
            <person name="Loftus B."/>
            <person name="Yandell M."/>
            <person name="Majoros W.H."/>
            <person name="Rusch D.B."/>
            <person name="Lai Z."/>
            <person name="Kraft C.L."/>
            <person name="Abril J.F."/>
            <person name="Anthouard V."/>
            <person name="Arensburger P."/>
            <person name="Atkinson P.W."/>
            <person name="Baden H."/>
            <person name="de Berardinis V."/>
            <person name="Baldwin D."/>
            <person name="Benes V."/>
            <person name="Biedler J."/>
            <person name="Blass C."/>
            <person name="Bolanos R."/>
            <person name="Boscus D."/>
            <person name="Barnstead M."/>
            <person name="Cai S."/>
            <person name="Center A."/>
            <person name="Chaturverdi K."/>
            <person name="Christophides G.K."/>
            <person name="Chrystal M.A."/>
            <person name="Clamp M."/>
            <person name="Cravchik A."/>
            <person name="Curwen V."/>
            <person name="Dana A."/>
            <person name="Delcher A."/>
            <person name="Dew I."/>
            <person name="Evans C.A."/>
            <person name="Flanigan M."/>
            <person name="Grundschober-Freimoser A."/>
            <person name="Friedli L."/>
            <person name="Gu Z."/>
            <person name="Guan P."/>
            <person name="Guigo R."/>
            <person name="Hillenmeyer M.E."/>
            <person name="Hladun S.L."/>
            <person name="Hogan J.R."/>
            <person name="Hong Y.S."/>
            <person name="Hoover J."/>
            <person name="Jaillon O."/>
            <person name="Ke Z."/>
            <person name="Kodira C."/>
            <person name="Kokoza E."/>
            <person name="Koutsos A."/>
            <person name="Letunic I."/>
            <person name="Levitsky A."/>
            <person name="Liang Y."/>
            <person name="Lin J.J."/>
            <person name="Lobo N.F."/>
            <person name="Lopez J.R."/>
            <person name="Malek J.A."/>
            <person name="McIntosh T.C."/>
            <person name="Meister S."/>
            <person name="Miller J."/>
            <person name="Mobarry C."/>
            <person name="Mongin E."/>
            <person name="Murphy S.D."/>
            <person name="O'Brochta D.A."/>
            <person name="Pfannkoch C."/>
            <person name="Qi R."/>
            <person name="Regier M.A."/>
            <person name="Remington K."/>
            <person name="Shao H."/>
            <person name="Sharakhova M.V."/>
            <person name="Sitter C.D."/>
            <person name="Shetty J."/>
            <person name="Smith T.J."/>
            <person name="Strong R."/>
            <person name="Sun J."/>
            <person name="Thomasova D."/>
            <person name="Ton L.Q."/>
            <person name="Topalis P."/>
            <person name="Tu Z."/>
            <person name="Unger M.F."/>
            <person name="Walenz B."/>
            <person name="Wang A."/>
            <person name="Wang J."/>
            <person name="Wang M."/>
            <person name="Wang X."/>
            <person name="Woodford K.J."/>
            <person name="Wortman J.R."/>
            <person name="Wu M."/>
            <person name="Yao A."/>
            <person name="Zdobnov E.M."/>
            <person name="Zhang H."/>
            <person name="Zhao Q."/>
            <person name="Zhao S."/>
            <person name="Zhu S.C."/>
            <person name="Zhimulev I."/>
            <person name="Coluzzi M."/>
            <person name="della Torre A."/>
            <person name="Roth C.W."/>
            <person name="Louis C."/>
            <person name="Kalush F."/>
            <person name="Mural R.J."/>
            <person name="Myers E.W."/>
            <person name="Adams M.D."/>
            <person name="Smith H.O."/>
            <person name="Broder S."/>
            <person name="Gardner M.J."/>
            <person name="Fraser C.M."/>
            <person name="Birney E."/>
            <person name="Bork P."/>
            <person name="Brey P.T."/>
            <person name="Venter J.C."/>
            <person name="Weissenbach J."/>
            <person name="Kafatos F.C."/>
            <person name="Collins F.H."/>
            <person name="Hoffman S.L."/>
        </authorList>
    </citation>
    <scope>NUCLEOTIDE SEQUENCE [LARGE SCALE GENOMIC DNA]</scope>
    <source>
        <strain evidence="13">PEST</strain>
    </source>
</reference>
<sequence>MLNASTVQPPLADARVAMEADGGALNLTETEVVMELIGNFLNFYYMPLLVVVGSIGNILSVLVFFNTKLKKLSSSYYLAALGISDTCYLVGLFVTWLSFFQVHIYTREPYCQLFTYTSGVSSFLSVWYVVAFTFERFIVVRYPLKRQSWCTVRRAKTIIACLTMVGSVHSVPYIFYAGTQYSERSNVTICDMRKEYTSQMEIFNYIDTVIVFVVPFTIIVVLNSVTSFTVWRFAGLRRNMTLPKRKPSNLEIRRQLSFQYFSTHPNGRNGILRRSSMSMKDRNFFINITLFALFTLSLRYDRLLYRTAGENRMLHSQMKVTKMLLIVSSVFVCLNLPSYVMRVRAFVETGHSYLTILVQYYCYLFFITNFGINFILYCISGQNFRKAVIEMFRRHRKSRVNQEPNSGCGTQSELLRAYGNLALRRTSTPMLSTTTTTTTNRTAETILWKDYADAPVMNLP</sequence>
<evidence type="ECO:0000256" key="6">
    <source>
        <dbReference type="ARBA" id="ARBA00023136"/>
    </source>
</evidence>
<proteinExistence type="evidence at transcript level"/>
<reference evidence="12" key="3">
    <citation type="submission" date="2003-09" db="EMBL/GenBank/DDBJ databases">
        <title>Anopheles CG16726-RA.</title>
        <authorList>
            <person name="Egerod K."/>
            <person name="Hauser F."/>
            <person name="Grimmelikhuijzen C.J.P."/>
        </authorList>
    </citation>
    <scope>NUCLEOTIDE SEQUENCE</scope>
</reference>